<evidence type="ECO:0000256" key="1">
    <source>
        <dbReference type="SAM" id="MobiDB-lite"/>
    </source>
</evidence>
<feature type="region of interest" description="Disordered" evidence="1">
    <location>
        <begin position="81"/>
        <end position="117"/>
    </location>
</feature>
<feature type="compositionally biased region" description="Acidic residues" evidence="1">
    <location>
        <begin position="101"/>
        <end position="111"/>
    </location>
</feature>
<reference evidence="2 3" key="1">
    <citation type="journal article" date="2016" name="Mol. Biol. Evol.">
        <title>Comparative Genomics of Early-Diverging Mushroom-Forming Fungi Provides Insights into the Origins of Lignocellulose Decay Capabilities.</title>
        <authorList>
            <person name="Nagy L.G."/>
            <person name="Riley R."/>
            <person name="Tritt A."/>
            <person name="Adam C."/>
            <person name="Daum C."/>
            <person name="Floudas D."/>
            <person name="Sun H."/>
            <person name="Yadav J.S."/>
            <person name="Pangilinan J."/>
            <person name="Larsson K.H."/>
            <person name="Matsuura K."/>
            <person name="Barry K."/>
            <person name="Labutti K."/>
            <person name="Kuo R."/>
            <person name="Ohm R.A."/>
            <person name="Bhattacharya S.S."/>
            <person name="Shirouzu T."/>
            <person name="Yoshinaga Y."/>
            <person name="Martin F.M."/>
            <person name="Grigoriev I.V."/>
            <person name="Hibbett D.S."/>
        </authorList>
    </citation>
    <scope>NUCLEOTIDE SEQUENCE [LARGE SCALE GENOMIC DNA]</scope>
    <source>
        <strain evidence="2 3">HHB12029</strain>
    </source>
</reference>
<protein>
    <submittedName>
        <fullName evidence="2">Uncharacterized protein</fullName>
    </submittedName>
</protein>
<keyword evidence="3" id="KW-1185">Reference proteome</keyword>
<dbReference type="InParanoid" id="A0A165PC06"/>
<evidence type="ECO:0000313" key="3">
    <source>
        <dbReference type="Proteomes" id="UP000077266"/>
    </source>
</evidence>
<dbReference type="AlphaFoldDB" id="A0A165PC06"/>
<dbReference type="Proteomes" id="UP000077266">
    <property type="component" value="Unassembled WGS sequence"/>
</dbReference>
<gene>
    <name evidence="2" type="ORF">EXIGLDRAFT_760192</name>
</gene>
<feature type="region of interest" description="Disordered" evidence="1">
    <location>
        <begin position="1"/>
        <end position="23"/>
    </location>
</feature>
<accession>A0A165PC06</accession>
<dbReference type="OrthoDB" id="2355984at2759"/>
<dbReference type="EMBL" id="KV425890">
    <property type="protein sequence ID" value="KZW01959.1"/>
    <property type="molecule type" value="Genomic_DNA"/>
</dbReference>
<dbReference type="STRING" id="1314781.A0A165PC06"/>
<feature type="non-terminal residue" evidence="2">
    <location>
        <position position="332"/>
    </location>
</feature>
<sequence>MSDGRRPGPPEPPVPSTLLDPASEVGKICHDIVERVRDGKLRVAEAFSQIGDALPIDLDDEERNTAMDSYFRILSKHASSREAAAKRVHPGAGDSERRDDEDPEPTEEDEPDPKRLRGTTEEFLAKAPWVVQQELSGKKLNASLKATADIVYHGIRSLSQVKASLIGPGKPPFPDSEWTAMLQGRCVNFDNVFSNLYGSLGDEKRTQLNSELELVQKGTSSSATRKVASFGEWHAAFNPYRNAVEYAFPHRSRELRDYGRYVEGLFIALGDSATAQRRVIEFDKAIRTLVATRRDIELTDFNDLEFRRIETQYIIGAGVGTGSTTSGVTAHE</sequence>
<organism evidence="2 3">
    <name type="scientific">Exidia glandulosa HHB12029</name>
    <dbReference type="NCBI Taxonomy" id="1314781"/>
    <lineage>
        <taxon>Eukaryota</taxon>
        <taxon>Fungi</taxon>
        <taxon>Dikarya</taxon>
        <taxon>Basidiomycota</taxon>
        <taxon>Agaricomycotina</taxon>
        <taxon>Agaricomycetes</taxon>
        <taxon>Auriculariales</taxon>
        <taxon>Exidiaceae</taxon>
        <taxon>Exidia</taxon>
    </lineage>
</organism>
<evidence type="ECO:0000313" key="2">
    <source>
        <dbReference type="EMBL" id="KZW01959.1"/>
    </source>
</evidence>
<proteinExistence type="predicted"/>
<name>A0A165PC06_EXIGL</name>